<gene>
    <name evidence="1" type="ORF">O6P43_030836</name>
</gene>
<organism evidence="1 2">
    <name type="scientific">Quillaja saponaria</name>
    <name type="common">Soap bark tree</name>
    <dbReference type="NCBI Taxonomy" id="32244"/>
    <lineage>
        <taxon>Eukaryota</taxon>
        <taxon>Viridiplantae</taxon>
        <taxon>Streptophyta</taxon>
        <taxon>Embryophyta</taxon>
        <taxon>Tracheophyta</taxon>
        <taxon>Spermatophyta</taxon>
        <taxon>Magnoliopsida</taxon>
        <taxon>eudicotyledons</taxon>
        <taxon>Gunneridae</taxon>
        <taxon>Pentapetalae</taxon>
        <taxon>rosids</taxon>
        <taxon>fabids</taxon>
        <taxon>Fabales</taxon>
        <taxon>Quillajaceae</taxon>
        <taxon>Quillaja</taxon>
    </lineage>
</organism>
<name>A0AAD7KU79_QUISA</name>
<dbReference type="AlphaFoldDB" id="A0AAD7KU79"/>
<comment type="caution">
    <text evidence="1">The sequence shown here is derived from an EMBL/GenBank/DDBJ whole genome shotgun (WGS) entry which is preliminary data.</text>
</comment>
<evidence type="ECO:0000313" key="1">
    <source>
        <dbReference type="EMBL" id="KAJ7945827.1"/>
    </source>
</evidence>
<dbReference type="Proteomes" id="UP001163823">
    <property type="component" value="Chromosome 13"/>
</dbReference>
<sequence>MNNVEFQDRVAGSEILTSDFISSERIHYRAGDELNYLNPPWNCSPFVQASLNHKNTQYTCSQLAMVDNEPQTACSVLPSSITGLLSDSFMEAEQAPPKVPDEVDFKNQFMKYLEESSFHYLSTKVEKYIDEMGGDLALK</sequence>
<dbReference type="EMBL" id="JARAOO010000013">
    <property type="protein sequence ID" value="KAJ7945827.1"/>
    <property type="molecule type" value="Genomic_DNA"/>
</dbReference>
<protein>
    <submittedName>
        <fullName evidence="1">Protein POOR HOMOLOGOUS SYNAPSIS 1</fullName>
    </submittedName>
</protein>
<dbReference type="KEGG" id="qsa:O6P43_030836"/>
<reference evidence="1" key="1">
    <citation type="journal article" date="2023" name="Science">
        <title>Elucidation of the pathway for biosynthesis of saponin adjuvants from the soapbark tree.</title>
        <authorList>
            <person name="Reed J."/>
            <person name="Orme A."/>
            <person name="El-Demerdash A."/>
            <person name="Owen C."/>
            <person name="Martin L.B.B."/>
            <person name="Misra R.C."/>
            <person name="Kikuchi S."/>
            <person name="Rejzek M."/>
            <person name="Martin A.C."/>
            <person name="Harkess A."/>
            <person name="Leebens-Mack J."/>
            <person name="Louveau T."/>
            <person name="Stephenson M.J."/>
            <person name="Osbourn A."/>
        </authorList>
    </citation>
    <scope>NUCLEOTIDE SEQUENCE</scope>
    <source>
        <strain evidence="1">S10</strain>
    </source>
</reference>
<accession>A0AAD7KU79</accession>
<evidence type="ECO:0000313" key="2">
    <source>
        <dbReference type="Proteomes" id="UP001163823"/>
    </source>
</evidence>
<proteinExistence type="predicted"/>
<keyword evidence="2" id="KW-1185">Reference proteome</keyword>